<feature type="compositionally biased region" description="Basic and acidic residues" evidence="7">
    <location>
        <begin position="492"/>
        <end position="508"/>
    </location>
</feature>
<dbReference type="GO" id="GO:0008270">
    <property type="term" value="F:zinc ion binding"/>
    <property type="evidence" value="ECO:0007669"/>
    <property type="project" value="UniProtKB-KW"/>
</dbReference>
<sequence length="569" mass="64364">MEECHCSNIVIMQLFHELKQQFPALPDYIVSQCIAQNSYDREVCTRSLRAAQASRSSPGAFPPIAPEPLPSRYDINIGDQRDRKIIQNSYLNHPRPQRANSLSIGKFRRCVSPNYPRAQFSPTPSPLRSTNYSSKSLFDDLSARRTINVPDDSVNRPVGDKLTRGFQLNVNVACRPACKAHFYTDLRPFLDRRNVSDESQLHHKESRLAVNHRLETLDQTRGYTSVSLILRPPSSEPQPPIDIQSQGSSLTYTTSSSDCRGFQSRLLISIGPGKVGNVAAARIKSRMGVTRPNSLVSAIQNTSNKSTAATLSSSQLTKPTMISSPTGPLTIGVTIPNTFQNSSNLSSIMTSPQTTACISTNRNRTPLNQVADHQKKRVTEQLKRKERLVHELRMERTRLETMKKDLQILLRPVDPTVSPQELKTKLRSEIYQLQVECDRLADEVDQRSDPRVPFGETNEEFYQGIYTGQSLNIPSFSLRPQPPLPTNPPAWEPRDLRGNPAHHDRDDRDGPSWVCRMCTFDNHPLMDKCEQCDMPKFRVADTGETQDIHIRVTRHHNFSTRRTMDSWVV</sequence>
<dbReference type="GeneID" id="105263374"/>
<dbReference type="Gene3D" id="2.30.30.380">
    <property type="entry name" value="Zn-finger domain of Sec23/24"/>
    <property type="match status" value="1"/>
</dbReference>
<gene>
    <name evidence="10" type="primary">Tab2</name>
</gene>
<evidence type="ECO:0000256" key="1">
    <source>
        <dbReference type="ARBA" id="ARBA00022723"/>
    </source>
</evidence>
<keyword evidence="1" id="KW-0479">Metal-binding</keyword>
<dbReference type="Proteomes" id="UP000694866">
    <property type="component" value="Unplaced"/>
</dbReference>
<feature type="region of interest" description="Disordered" evidence="7">
    <location>
        <begin position="473"/>
        <end position="508"/>
    </location>
</feature>
<keyword evidence="10" id="KW-0418">Kinase</keyword>
<evidence type="ECO:0000256" key="6">
    <source>
        <dbReference type="SAM" id="Coils"/>
    </source>
</evidence>
<dbReference type="KEGG" id="fas:105263374"/>
<protein>
    <submittedName>
        <fullName evidence="10">TGF-beta-activated kinase 1 and MAP3K7-binding protein 2 isoform X1</fullName>
    </submittedName>
</protein>
<evidence type="ECO:0000313" key="10">
    <source>
        <dbReference type="RefSeq" id="XP_011297848.1"/>
    </source>
</evidence>
<keyword evidence="2 5" id="KW-0863">Zinc-finger</keyword>
<accession>A0A9R1TVG9</accession>
<dbReference type="SUPFAM" id="SSF90209">
    <property type="entry name" value="Ran binding protein zinc finger-like"/>
    <property type="match status" value="1"/>
</dbReference>
<organism evidence="9 10">
    <name type="scientific">Fopius arisanus</name>
    <dbReference type="NCBI Taxonomy" id="64838"/>
    <lineage>
        <taxon>Eukaryota</taxon>
        <taxon>Metazoa</taxon>
        <taxon>Ecdysozoa</taxon>
        <taxon>Arthropoda</taxon>
        <taxon>Hexapoda</taxon>
        <taxon>Insecta</taxon>
        <taxon>Pterygota</taxon>
        <taxon>Neoptera</taxon>
        <taxon>Endopterygota</taxon>
        <taxon>Hymenoptera</taxon>
        <taxon>Apocrita</taxon>
        <taxon>Ichneumonoidea</taxon>
        <taxon>Braconidae</taxon>
        <taxon>Opiinae</taxon>
        <taxon>Fopius</taxon>
    </lineage>
</organism>
<name>A0A9R1TVG9_9HYME</name>
<keyword evidence="9" id="KW-1185">Reference proteome</keyword>
<dbReference type="PANTHER" id="PTHR46253">
    <property type="entry name" value="TGF-BETA-ACTIVATED KINASE 1 AND MAP3K7-BINDING PROTEIN TAB"/>
    <property type="match status" value="1"/>
</dbReference>
<keyword evidence="10" id="KW-0808">Transferase</keyword>
<dbReference type="InterPro" id="IPR003892">
    <property type="entry name" value="CUE"/>
</dbReference>
<feature type="compositionally biased region" description="Pro residues" evidence="7">
    <location>
        <begin position="480"/>
        <end position="491"/>
    </location>
</feature>
<dbReference type="InterPro" id="IPR036443">
    <property type="entry name" value="Znf_RanBP2_sf"/>
</dbReference>
<dbReference type="PROSITE" id="PS01358">
    <property type="entry name" value="ZF_RANBP2_1"/>
    <property type="match status" value="1"/>
</dbReference>
<dbReference type="CDD" id="cd14362">
    <property type="entry name" value="CUE_TAB2_TAB3"/>
    <property type="match status" value="1"/>
</dbReference>
<dbReference type="GO" id="GO:0043130">
    <property type="term" value="F:ubiquitin binding"/>
    <property type="evidence" value="ECO:0007669"/>
    <property type="project" value="InterPro"/>
</dbReference>
<keyword evidence="4 6" id="KW-0175">Coiled coil</keyword>
<evidence type="ECO:0000256" key="5">
    <source>
        <dbReference type="PROSITE-ProRule" id="PRU00322"/>
    </source>
</evidence>
<evidence type="ECO:0000256" key="4">
    <source>
        <dbReference type="ARBA" id="ARBA00023054"/>
    </source>
</evidence>
<dbReference type="PANTHER" id="PTHR46253:SF1">
    <property type="entry name" value="TAB2"/>
    <property type="match status" value="1"/>
</dbReference>
<dbReference type="Gene3D" id="1.10.8.10">
    <property type="entry name" value="DNA helicase RuvA subunit, C-terminal domain"/>
    <property type="match status" value="1"/>
</dbReference>
<proteinExistence type="predicted"/>
<dbReference type="PROSITE" id="PS50199">
    <property type="entry name" value="ZF_RANBP2_2"/>
    <property type="match status" value="1"/>
</dbReference>
<feature type="domain" description="RanBP2-type" evidence="8">
    <location>
        <begin position="508"/>
        <end position="538"/>
    </location>
</feature>
<keyword evidence="3" id="KW-0862">Zinc</keyword>
<dbReference type="OrthoDB" id="6367910at2759"/>
<dbReference type="SMART" id="SM00547">
    <property type="entry name" value="ZnF_RBZ"/>
    <property type="match status" value="1"/>
</dbReference>
<dbReference type="RefSeq" id="XP_011297848.1">
    <property type="nucleotide sequence ID" value="XM_011299546.1"/>
</dbReference>
<evidence type="ECO:0000256" key="7">
    <source>
        <dbReference type="SAM" id="MobiDB-lite"/>
    </source>
</evidence>
<feature type="coiled-coil region" evidence="6">
    <location>
        <begin position="375"/>
        <end position="443"/>
    </location>
</feature>
<evidence type="ECO:0000313" key="9">
    <source>
        <dbReference type="Proteomes" id="UP000694866"/>
    </source>
</evidence>
<evidence type="ECO:0000256" key="3">
    <source>
        <dbReference type="ARBA" id="ARBA00022833"/>
    </source>
</evidence>
<reference evidence="10" key="1">
    <citation type="submission" date="2025-08" db="UniProtKB">
        <authorList>
            <consortium name="RefSeq"/>
        </authorList>
    </citation>
    <scope>IDENTIFICATION</scope>
    <source>
        <strain evidence="10">USDA-PBARC FA_bdor</strain>
        <tissue evidence="10">Whole organism</tissue>
    </source>
</reference>
<dbReference type="AlphaFoldDB" id="A0A9R1TVG9"/>
<dbReference type="InterPro" id="IPR041911">
    <property type="entry name" value="TAB2/3_CUE"/>
</dbReference>
<dbReference type="CTD" id="23118"/>
<evidence type="ECO:0000259" key="8">
    <source>
        <dbReference type="PROSITE" id="PS50199"/>
    </source>
</evidence>
<dbReference type="SMART" id="SM00546">
    <property type="entry name" value="CUE"/>
    <property type="match status" value="1"/>
</dbReference>
<dbReference type="InterPro" id="IPR001876">
    <property type="entry name" value="Znf_RanBP2"/>
</dbReference>
<evidence type="ECO:0000256" key="2">
    <source>
        <dbReference type="ARBA" id="ARBA00022771"/>
    </source>
</evidence>
<dbReference type="GO" id="GO:0016301">
    <property type="term" value="F:kinase activity"/>
    <property type="evidence" value="ECO:0007669"/>
    <property type="project" value="UniProtKB-KW"/>
</dbReference>